<evidence type="ECO:0000313" key="3">
    <source>
        <dbReference type="Proteomes" id="UP000270661"/>
    </source>
</evidence>
<proteinExistence type="predicted"/>
<organism evidence="2 3">
    <name type="scientific">Pseudomonas corrugata</name>
    <dbReference type="NCBI Taxonomy" id="47879"/>
    <lineage>
        <taxon>Bacteria</taxon>
        <taxon>Pseudomonadati</taxon>
        <taxon>Pseudomonadota</taxon>
        <taxon>Gammaproteobacteria</taxon>
        <taxon>Pseudomonadales</taxon>
        <taxon>Pseudomonadaceae</taxon>
        <taxon>Pseudomonas</taxon>
    </lineage>
</organism>
<feature type="region of interest" description="Disordered" evidence="1">
    <location>
        <begin position="19"/>
        <end position="41"/>
    </location>
</feature>
<evidence type="ECO:0000313" key="2">
    <source>
        <dbReference type="EMBL" id="RMM51005.1"/>
    </source>
</evidence>
<name>A0A3M3EN34_9PSED</name>
<comment type="caution">
    <text evidence="2">The sequence shown here is derived from an EMBL/GenBank/DDBJ whole genome shotgun (WGS) entry which is preliminary data.</text>
</comment>
<feature type="compositionally biased region" description="Low complexity" evidence="1">
    <location>
        <begin position="19"/>
        <end position="29"/>
    </location>
</feature>
<protein>
    <submittedName>
        <fullName evidence="2">Uncharacterized protein</fullName>
    </submittedName>
</protein>
<dbReference type="AlphaFoldDB" id="A0A3M3EN34"/>
<dbReference type="EMBL" id="RBOJ01000061">
    <property type="protein sequence ID" value="RMM51005.1"/>
    <property type="molecule type" value="Genomic_DNA"/>
</dbReference>
<feature type="compositionally biased region" description="Basic and acidic residues" evidence="1">
    <location>
        <begin position="30"/>
        <end position="41"/>
    </location>
</feature>
<sequence>MADLRWVLEAMVEELTHVDQGNRQQQAAEQAERDNQHRLGEGRSSRFEGWAEHAGVGQVVVQGAGGAGFGEPLSVGGERRMQCVDLGIHLLQLALGFLQLVDAPLECGDALDFLIDHRADHRQVGGAFLDPVVHHLQELLAGAHDLFPGQQHRFAAGLEDRQVVHVAADLAGQLFAQLPDLPVLEGDIVHRGGEGEGEGVVAELRAVRRRQAGLEVVEPALALQQAILVQVQGLLFSVDGVQAEGDFLLGISRADAFKQGQPGAFQTIEAILVLAFLLFIEGLRQLDRLQILAAGEVVLQQLRHEAGALLRITEAVDDGYDIGAGQGLDLEVFDGFVSQRIEHGVAHRIDLQPQAIAQRIDHVLAQRRGDVALERFAHPFVEDAGAGVVLTLVAQGADGLPDQRRRTQDIALGFHVSQGRWNESGVFLVQRRGGVALGEFFRLHDHLGSDIEALFEHQWQRQGNHGEDQEDALHPLLVGEEDPEELMQIVFLGIHDRSPGSVAVAAFVVDAVAEAEPHALEQHHVSQLPGEFASAGKLGLGHEEHVFRLQVGDLRGITAQGFFHVVVTGFDLVAGAAHDHHRIESCLDVRAAGQGQCLEHRDRTADRVGARLGHFTEHVDLVAGGGLEQHIDGHVAWQLGVTFVEEGFQLVDGHALQRHRADFRKARIAVAAHGDFPAHAGARVTQGIPEVGLAGQRAGHQHCQLVAIGLEQHLPVIGPLYLQARFVGGHAGDFHRRVGPGQFNAAVGHHQLRAVELAGRGEIQGHLVARLHAISLGTGGADVKDHIEHILGPQGLFDLGHVGGLGIGRRGRENLHRHRAGIAGAGAAGKRQQQQDKYLGVHLVILLHAYRLL</sequence>
<reference evidence="2 3" key="1">
    <citation type="submission" date="2018-08" db="EMBL/GenBank/DDBJ databases">
        <title>Recombination of ecologically and evolutionarily significant loci maintains genetic cohesion in the Pseudomonas syringae species complex.</title>
        <authorList>
            <person name="Dillon M."/>
            <person name="Thakur S."/>
            <person name="Almeida R.N.D."/>
            <person name="Weir B.S."/>
            <person name="Guttman D.S."/>
        </authorList>
    </citation>
    <scope>NUCLEOTIDE SEQUENCE [LARGE SCALE GENOMIC DNA]</scope>
    <source>
        <strain evidence="2 3">NCPPB2445</strain>
    </source>
</reference>
<evidence type="ECO:0000256" key="1">
    <source>
        <dbReference type="SAM" id="MobiDB-lite"/>
    </source>
</evidence>
<dbReference type="Proteomes" id="UP000270661">
    <property type="component" value="Unassembled WGS sequence"/>
</dbReference>
<keyword evidence="3" id="KW-1185">Reference proteome</keyword>
<accession>A0A3M3EN34</accession>
<gene>
    <name evidence="2" type="ORF">ALQ77_05310</name>
</gene>